<protein>
    <submittedName>
        <fullName evidence="2">Uncharacterized protein</fullName>
    </submittedName>
</protein>
<evidence type="ECO:0000313" key="2">
    <source>
        <dbReference type="EMBL" id="GAA2131055.1"/>
    </source>
</evidence>
<feature type="transmembrane region" description="Helical" evidence="1">
    <location>
        <begin position="65"/>
        <end position="98"/>
    </location>
</feature>
<evidence type="ECO:0000313" key="3">
    <source>
        <dbReference type="Proteomes" id="UP001500575"/>
    </source>
</evidence>
<feature type="transmembrane region" description="Helical" evidence="1">
    <location>
        <begin position="36"/>
        <end position="53"/>
    </location>
</feature>
<feature type="transmembrane region" description="Helical" evidence="1">
    <location>
        <begin position="7"/>
        <end position="24"/>
    </location>
</feature>
<organism evidence="2 3">
    <name type="scientific">Nocardioides bigeumensis</name>
    <dbReference type="NCBI Taxonomy" id="433657"/>
    <lineage>
        <taxon>Bacteria</taxon>
        <taxon>Bacillati</taxon>
        <taxon>Actinomycetota</taxon>
        <taxon>Actinomycetes</taxon>
        <taxon>Propionibacteriales</taxon>
        <taxon>Nocardioidaceae</taxon>
        <taxon>Nocardioides</taxon>
    </lineage>
</organism>
<proteinExistence type="predicted"/>
<name>A0ABP5KH84_9ACTN</name>
<comment type="caution">
    <text evidence="2">The sequence shown here is derived from an EMBL/GenBank/DDBJ whole genome shotgun (WGS) entry which is preliminary data.</text>
</comment>
<keyword evidence="1" id="KW-0472">Membrane</keyword>
<reference evidence="3" key="1">
    <citation type="journal article" date="2019" name="Int. J. Syst. Evol. Microbiol.">
        <title>The Global Catalogue of Microorganisms (GCM) 10K type strain sequencing project: providing services to taxonomists for standard genome sequencing and annotation.</title>
        <authorList>
            <consortium name="The Broad Institute Genomics Platform"/>
            <consortium name="The Broad Institute Genome Sequencing Center for Infectious Disease"/>
            <person name="Wu L."/>
            <person name="Ma J."/>
        </authorList>
    </citation>
    <scope>NUCLEOTIDE SEQUENCE [LARGE SCALE GENOMIC DNA]</scope>
    <source>
        <strain evidence="3">JCM 16021</strain>
    </source>
</reference>
<sequence>MTGRKISLAALAAAALVAVMLVVYVRIMDGQDDSPAWWVVAVLVVGGGAAAYGGVSSTRPARIALLVATILLGCVGLLAILSIGLPILVASGLCFIAFLRGIPSGVPADPAAHP</sequence>
<keyword evidence="1" id="KW-1133">Transmembrane helix</keyword>
<keyword evidence="1" id="KW-0812">Transmembrane</keyword>
<evidence type="ECO:0000256" key="1">
    <source>
        <dbReference type="SAM" id="Phobius"/>
    </source>
</evidence>
<accession>A0ABP5KH84</accession>
<keyword evidence="3" id="KW-1185">Reference proteome</keyword>
<gene>
    <name evidence="2" type="ORF">GCM10009843_34190</name>
</gene>
<dbReference type="Proteomes" id="UP001500575">
    <property type="component" value="Unassembled WGS sequence"/>
</dbReference>
<dbReference type="RefSeq" id="WP_344305028.1">
    <property type="nucleotide sequence ID" value="NZ_BAAAQQ010000013.1"/>
</dbReference>
<dbReference type="EMBL" id="BAAAQQ010000013">
    <property type="protein sequence ID" value="GAA2131055.1"/>
    <property type="molecule type" value="Genomic_DNA"/>
</dbReference>